<dbReference type="PANTHER" id="PTHR44111">
    <property type="entry name" value="ELONGATOR COMPLEX PROTEIN 2"/>
    <property type="match status" value="1"/>
</dbReference>
<dbReference type="Pfam" id="PF00400">
    <property type="entry name" value="WD40"/>
    <property type="match status" value="4"/>
</dbReference>
<evidence type="ECO:0000256" key="8">
    <source>
        <dbReference type="ARBA" id="ARBA00022694"/>
    </source>
</evidence>
<dbReference type="SMART" id="SM00320">
    <property type="entry name" value="WD40"/>
    <property type="match status" value="10"/>
</dbReference>
<dbReference type="PROSITE" id="PS50082">
    <property type="entry name" value="WD_REPEATS_2"/>
    <property type="match status" value="2"/>
</dbReference>
<accession>A0AAD9NBT9</accession>
<feature type="repeat" description="WD" evidence="11">
    <location>
        <begin position="50"/>
        <end position="86"/>
    </location>
</feature>
<comment type="caution">
    <text evidence="12">The sequence shown here is derived from an EMBL/GenBank/DDBJ whole genome shotgun (WGS) entry which is preliminary data.</text>
</comment>
<gene>
    <name evidence="12" type="ORF">LSH36_99g08077</name>
</gene>
<dbReference type="InterPro" id="IPR036322">
    <property type="entry name" value="WD40_repeat_dom_sf"/>
</dbReference>
<dbReference type="EMBL" id="JAODUP010000099">
    <property type="protein sequence ID" value="KAK2162431.1"/>
    <property type="molecule type" value="Genomic_DNA"/>
</dbReference>
<dbReference type="GO" id="GO:0005634">
    <property type="term" value="C:nucleus"/>
    <property type="evidence" value="ECO:0007669"/>
    <property type="project" value="UniProtKB-SubCell"/>
</dbReference>
<dbReference type="AlphaFoldDB" id="A0AAD9NBT9"/>
<evidence type="ECO:0000256" key="11">
    <source>
        <dbReference type="PROSITE-ProRule" id="PRU00221"/>
    </source>
</evidence>
<dbReference type="InterPro" id="IPR037289">
    <property type="entry name" value="Elp2"/>
</dbReference>
<evidence type="ECO:0000256" key="6">
    <source>
        <dbReference type="ARBA" id="ARBA00022490"/>
    </source>
</evidence>
<dbReference type="GO" id="GO:0002098">
    <property type="term" value="P:tRNA wobble uridine modification"/>
    <property type="evidence" value="ECO:0007669"/>
    <property type="project" value="InterPro"/>
</dbReference>
<dbReference type="SUPFAM" id="SSF50978">
    <property type="entry name" value="WD40 repeat-like"/>
    <property type="match status" value="2"/>
</dbReference>
<evidence type="ECO:0000313" key="13">
    <source>
        <dbReference type="Proteomes" id="UP001208570"/>
    </source>
</evidence>
<keyword evidence="10" id="KW-0539">Nucleus</keyword>
<dbReference type="PANTHER" id="PTHR44111:SF1">
    <property type="entry name" value="ELONGATOR COMPLEX PROTEIN 2"/>
    <property type="match status" value="1"/>
</dbReference>
<organism evidence="12 13">
    <name type="scientific">Paralvinella palmiformis</name>
    <dbReference type="NCBI Taxonomy" id="53620"/>
    <lineage>
        <taxon>Eukaryota</taxon>
        <taxon>Metazoa</taxon>
        <taxon>Spiralia</taxon>
        <taxon>Lophotrochozoa</taxon>
        <taxon>Annelida</taxon>
        <taxon>Polychaeta</taxon>
        <taxon>Sedentaria</taxon>
        <taxon>Canalipalpata</taxon>
        <taxon>Terebellida</taxon>
        <taxon>Terebelliformia</taxon>
        <taxon>Alvinellidae</taxon>
        <taxon>Paralvinella</taxon>
    </lineage>
</organism>
<dbReference type="Gene3D" id="2.130.10.10">
    <property type="entry name" value="YVTN repeat-like/Quinoprotein amine dehydrogenase"/>
    <property type="match status" value="4"/>
</dbReference>
<dbReference type="InterPro" id="IPR015943">
    <property type="entry name" value="WD40/YVTN_repeat-like_dom_sf"/>
</dbReference>
<dbReference type="InterPro" id="IPR001680">
    <property type="entry name" value="WD40_rpt"/>
</dbReference>
<protein>
    <recommendedName>
        <fullName evidence="5">Elongator complex protein 2</fullName>
    </recommendedName>
</protein>
<keyword evidence="8" id="KW-0819">tRNA processing</keyword>
<evidence type="ECO:0000256" key="4">
    <source>
        <dbReference type="ARBA" id="ARBA00005881"/>
    </source>
</evidence>
<keyword evidence="13" id="KW-1185">Reference proteome</keyword>
<dbReference type="Proteomes" id="UP001208570">
    <property type="component" value="Unassembled WGS sequence"/>
</dbReference>
<evidence type="ECO:0000256" key="10">
    <source>
        <dbReference type="ARBA" id="ARBA00023242"/>
    </source>
</evidence>
<sequence length="710" mass="78879">MDIRVVYTSSACNRTPFSADWGQNNLLAYGACRAIIVCQQKFPNQVIHTLTGHKDRINSVQWIRRQSQDGEIELISSSTDKTVIVWRKENHTFQSVAHLVGHTSTVTLARGFYLKDLDAVADSNCLPCTLIATASVDSTVRIWKRVADEDDFTCIQTLSFGTGFALALSWIKLPGTAVPLLVCGGDDQKIHLLVEQETKFVSVQTLPGHEDWIRDIDLTVDDQGDVLLASCSQDHYIRIWRLSSHCTKSLSSSEIDRLHLNDDIQMKKTTFTIETKDKGGSVCFGLTLESVLQGHEGWIYSVCWHPPVTEGGVRRQPLVLLSASIDKTLILWHPDQETGIWIEQVRVGAVGGNTLGFYGGMFSPDGQSIMSHGFQGSFHVWHRHQTQDSDSWVPGITVGGHFASVEDIAWDPDGGEFIISVSLDQTTRLHGYWKSEDTNERSWHELGRPQIHGYDMQCIAMINRWSFASGADEKVIRVFEAPKNFIENLGRLISLDVADFIHQKSDSAAPDGASVPALGLSNKAVFHDTTVPPSGDREIRTSFNPQYPELYFSPLKLNAPPSEDNLLQNTLWPEAVIWTQATDVGQRQGCLGNCTACSVPLELPDSITAVDFAPCKIADNSYLIAFGLDNGSIHIYKWLVNDKAISDHKCWSQVLILNQRVAHHLTVKRLSFRPFVGEVGVENTSSKLTLQLASCGADHLVKIYTIQNIS</sequence>
<dbReference type="FunFam" id="2.130.10.10:FF:000575">
    <property type="entry name" value="Elongator acetyltransferase complex subunit 2"/>
    <property type="match status" value="1"/>
</dbReference>
<dbReference type="CDD" id="cd00200">
    <property type="entry name" value="WD40"/>
    <property type="match status" value="1"/>
</dbReference>
<evidence type="ECO:0000256" key="3">
    <source>
        <dbReference type="ARBA" id="ARBA00005043"/>
    </source>
</evidence>
<keyword evidence="9" id="KW-0677">Repeat</keyword>
<evidence type="ECO:0000256" key="7">
    <source>
        <dbReference type="ARBA" id="ARBA00022574"/>
    </source>
</evidence>
<comment type="similarity">
    <text evidence="4">Belongs to the WD repeat ELP2 family.</text>
</comment>
<keyword evidence="6" id="KW-0963">Cytoplasm</keyword>
<evidence type="ECO:0000256" key="9">
    <source>
        <dbReference type="ARBA" id="ARBA00022737"/>
    </source>
</evidence>
<name>A0AAD9NBT9_9ANNE</name>
<evidence type="ECO:0000256" key="5">
    <source>
        <dbReference type="ARBA" id="ARBA00020267"/>
    </source>
</evidence>
<comment type="pathway">
    <text evidence="3">tRNA modification; 5-methoxycarbonylmethyl-2-thiouridine-tRNA biosynthesis.</text>
</comment>
<reference evidence="12" key="1">
    <citation type="journal article" date="2023" name="Mol. Biol. Evol.">
        <title>Third-Generation Sequencing Reveals the Adaptive Role of the Epigenome in Three Deep-Sea Polychaetes.</title>
        <authorList>
            <person name="Perez M."/>
            <person name="Aroh O."/>
            <person name="Sun Y."/>
            <person name="Lan Y."/>
            <person name="Juniper S.K."/>
            <person name="Young C.R."/>
            <person name="Angers B."/>
            <person name="Qian P.Y."/>
        </authorList>
    </citation>
    <scope>NUCLEOTIDE SEQUENCE</scope>
    <source>
        <strain evidence="12">P08H-3</strain>
    </source>
</reference>
<evidence type="ECO:0000313" key="12">
    <source>
        <dbReference type="EMBL" id="KAK2162431.1"/>
    </source>
</evidence>
<feature type="repeat" description="WD" evidence="11">
    <location>
        <begin position="206"/>
        <end position="244"/>
    </location>
</feature>
<keyword evidence="7 11" id="KW-0853">WD repeat</keyword>
<evidence type="ECO:0000256" key="2">
    <source>
        <dbReference type="ARBA" id="ARBA00004496"/>
    </source>
</evidence>
<dbReference type="GO" id="GO:0005737">
    <property type="term" value="C:cytoplasm"/>
    <property type="evidence" value="ECO:0007669"/>
    <property type="project" value="UniProtKB-SubCell"/>
</dbReference>
<proteinExistence type="inferred from homology"/>
<comment type="subcellular location">
    <subcellularLocation>
        <location evidence="2">Cytoplasm</location>
    </subcellularLocation>
    <subcellularLocation>
        <location evidence="1">Nucleus</location>
    </subcellularLocation>
</comment>
<dbReference type="GO" id="GO:0033588">
    <property type="term" value="C:elongator holoenzyme complex"/>
    <property type="evidence" value="ECO:0007669"/>
    <property type="project" value="InterPro"/>
</dbReference>
<evidence type="ECO:0000256" key="1">
    <source>
        <dbReference type="ARBA" id="ARBA00004123"/>
    </source>
</evidence>